<dbReference type="Pfam" id="PF13424">
    <property type="entry name" value="TPR_12"/>
    <property type="match status" value="1"/>
</dbReference>
<comment type="caution">
    <text evidence="1">The sequence shown here is derived from an EMBL/GenBank/DDBJ whole genome shotgun (WGS) entry which is preliminary data.</text>
</comment>
<dbReference type="InterPro" id="IPR011990">
    <property type="entry name" value="TPR-like_helical_dom_sf"/>
</dbReference>
<dbReference type="PANTHER" id="PTHR46082">
    <property type="entry name" value="ATP/GTP-BINDING PROTEIN-RELATED"/>
    <property type="match status" value="1"/>
</dbReference>
<evidence type="ECO:0000313" key="1">
    <source>
        <dbReference type="EMBL" id="KAF5850099.1"/>
    </source>
</evidence>
<dbReference type="PANTHER" id="PTHR46082:SF11">
    <property type="entry name" value="AAA+ ATPASE DOMAIN-CONTAINING PROTEIN-RELATED"/>
    <property type="match status" value="1"/>
</dbReference>
<dbReference type="AlphaFoldDB" id="A0A8H5ZKY0"/>
<proteinExistence type="predicted"/>
<dbReference type="Pfam" id="PF13374">
    <property type="entry name" value="TPR_10"/>
    <property type="match status" value="1"/>
</dbReference>
<dbReference type="Proteomes" id="UP000624244">
    <property type="component" value="Unassembled WGS sequence"/>
</dbReference>
<dbReference type="InterPro" id="IPR053137">
    <property type="entry name" value="NLR-like"/>
</dbReference>
<accession>A0A8H5ZKY0</accession>
<evidence type="ECO:0008006" key="3">
    <source>
        <dbReference type="Google" id="ProtNLM"/>
    </source>
</evidence>
<sequence>MALYSNGQYKAAEKLDVEVMKARKRVLGDEHPNTLFSMNNLASTYSSQGLWGKAKELQVQVMEARKRVLSDEHPYTLISMNNLAFTLQSQARHEEALALMRNVILFLKWGRNKDIRIYSPD</sequence>
<reference evidence="1" key="1">
    <citation type="submission" date="2019-11" db="EMBL/GenBank/DDBJ databases">
        <title>Bipolaris sorokiniana Genome sequencing.</title>
        <authorList>
            <person name="Wang H."/>
        </authorList>
    </citation>
    <scope>NUCLEOTIDE SEQUENCE</scope>
</reference>
<organism evidence="1 2">
    <name type="scientific">Cochliobolus sativus</name>
    <name type="common">Common root rot and spot blotch fungus</name>
    <name type="synonym">Bipolaris sorokiniana</name>
    <dbReference type="NCBI Taxonomy" id="45130"/>
    <lineage>
        <taxon>Eukaryota</taxon>
        <taxon>Fungi</taxon>
        <taxon>Dikarya</taxon>
        <taxon>Ascomycota</taxon>
        <taxon>Pezizomycotina</taxon>
        <taxon>Dothideomycetes</taxon>
        <taxon>Pleosporomycetidae</taxon>
        <taxon>Pleosporales</taxon>
        <taxon>Pleosporineae</taxon>
        <taxon>Pleosporaceae</taxon>
        <taxon>Bipolaris</taxon>
    </lineage>
</organism>
<protein>
    <recommendedName>
        <fullName evidence="3">Kinesin light chain</fullName>
    </recommendedName>
</protein>
<dbReference type="Gene3D" id="1.25.40.10">
    <property type="entry name" value="Tetratricopeptide repeat domain"/>
    <property type="match status" value="1"/>
</dbReference>
<dbReference type="SUPFAM" id="SSF48452">
    <property type="entry name" value="TPR-like"/>
    <property type="match status" value="1"/>
</dbReference>
<dbReference type="EMBL" id="WNKQ01000007">
    <property type="protein sequence ID" value="KAF5850099.1"/>
    <property type="molecule type" value="Genomic_DNA"/>
</dbReference>
<gene>
    <name evidence="1" type="ORF">GGP41_002293</name>
</gene>
<name>A0A8H5ZKY0_COCSA</name>
<evidence type="ECO:0000313" key="2">
    <source>
        <dbReference type="Proteomes" id="UP000624244"/>
    </source>
</evidence>